<dbReference type="GO" id="GO:0003700">
    <property type="term" value="F:DNA-binding transcription factor activity"/>
    <property type="evidence" value="ECO:0007669"/>
    <property type="project" value="InterPro"/>
</dbReference>
<evidence type="ECO:0000256" key="4">
    <source>
        <dbReference type="ARBA" id="ARBA00037345"/>
    </source>
</evidence>
<name>A0A4D6XAL3_PSEPU</name>
<evidence type="ECO:0000313" key="6">
    <source>
        <dbReference type="EMBL" id="QCI12917.1"/>
    </source>
</evidence>
<dbReference type="InterPro" id="IPR050204">
    <property type="entry name" value="AraC_XylS_family_regulators"/>
</dbReference>
<accession>A0A4D6XAL3</accession>
<gene>
    <name evidence="6" type="ORF">E6B08_16730</name>
</gene>
<sequence>MLSQHLLGDKLCLQLLPRMAYSARDPVRWHSLGITLERQRGVHAIDSDRRADFDTFAGVLAQTPVGVEVFSESARGGEYLVLRLEAALAQQLLPVTAQRVQAGGQRQALQQAMGLRRLLLACETDRLALEEAAMAFLAQARAPEAQPKVQPKAVVRVLDQIGDEHHLPLSLDQLANTYGHNALRFLRDFTQAIGLTPHAYLVQVRLQAARHLIEHTDQDLASLALEAGFAHQSHMGSAFRKHLGMTPGQYRLRAGLMAGKPAPAGPPRL</sequence>
<protein>
    <submittedName>
        <fullName evidence="6">Helix-turn-helix transcriptional regulator</fullName>
    </submittedName>
</protein>
<dbReference type="GO" id="GO:0043565">
    <property type="term" value="F:sequence-specific DNA binding"/>
    <property type="evidence" value="ECO:0007669"/>
    <property type="project" value="InterPro"/>
</dbReference>
<evidence type="ECO:0000259" key="5">
    <source>
        <dbReference type="PROSITE" id="PS01124"/>
    </source>
</evidence>
<dbReference type="InterPro" id="IPR009057">
    <property type="entry name" value="Homeodomain-like_sf"/>
</dbReference>
<dbReference type="InterPro" id="IPR018060">
    <property type="entry name" value="HTH_AraC"/>
</dbReference>
<evidence type="ECO:0000256" key="2">
    <source>
        <dbReference type="ARBA" id="ARBA00023125"/>
    </source>
</evidence>
<dbReference type="PANTHER" id="PTHR46796">
    <property type="entry name" value="HTH-TYPE TRANSCRIPTIONAL ACTIVATOR RHAS-RELATED"/>
    <property type="match status" value="1"/>
</dbReference>
<reference evidence="7" key="1">
    <citation type="submission" date="2019-04" db="EMBL/GenBank/DDBJ databases">
        <title>Genome sequence of Pseudomonas putida 1290, an auxin catabolizing strain.</title>
        <authorList>
            <person name="Laird T.S."/>
            <person name="Leveau J.H.J."/>
        </authorList>
    </citation>
    <scope>NUCLEOTIDE SEQUENCE [LARGE SCALE GENOMIC DNA]</scope>
    <source>
        <strain evidence="7">1290</strain>
    </source>
</reference>
<evidence type="ECO:0000256" key="1">
    <source>
        <dbReference type="ARBA" id="ARBA00023015"/>
    </source>
</evidence>
<keyword evidence="2" id="KW-0238">DNA-binding</keyword>
<comment type="function">
    <text evidence="4">Regulatory protein of the TOL plasmid xyl operons. XylS activates the xylXYZLTEGFJQKIH operon required for the degradation of toluene, m-xylene and p-xylene.</text>
</comment>
<dbReference type="OrthoDB" id="5740883at2"/>
<dbReference type="EMBL" id="CP039371">
    <property type="protein sequence ID" value="QCI12917.1"/>
    <property type="molecule type" value="Genomic_DNA"/>
</dbReference>
<proteinExistence type="predicted"/>
<organism evidence="6 7">
    <name type="scientific">Pseudomonas putida</name>
    <name type="common">Arthrobacter siderocapsulatus</name>
    <dbReference type="NCBI Taxonomy" id="303"/>
    <lineage>
        <taxon>Bacteria</taxon>
        <taxon>Pseudomonadati</taxon>
        <taxon>Pseudomonadota</taxon>
        <taxon>Gammaproteobacteria</taxon>
        <taxon>Pseudomonadales</taxon>
        <taxon>Pseudomonadaceae</taxon>
        <taxon>Pseudomonas</taxon>
    </lineage>
</organism>
<keyword evidence="3" id="KW-0804">Transcription</keyword>
<dbReference type="AlphaFoldDB" id="A0A4D6XAL3"/>
<dbReference type="Pfam" id="PF12833">
    <property type="entry name" value="HTH_18"/>
    <property type="match status" value="1"/>
</dbReference>
<evidence type="ECO:0000313" key="7">
    <source>
        <dbReference type="Proteomes" id="UP000298551"/>
    </source>
</evidence>
<dbReference type="Gene3D" id="1.10.10.60">
    <property type="entry name" value="Homeodomain-like"/>
    <property type="match status" value="1"/>
</dbReference>
<evidence type="ECO:0000256" key="3">
    <source>
        <dbReference type="ARBA" id="ARBA00023163"/>
    </source>
</evidence>
<feature type="domain" description="HTH araC/xylS-type" evidence="5">
    <location>
        <begin position="155"/>
        <end position="253"/>
    </location>
</feature>
<dbReference type="RefSeq" id="WP_136915070.1">
    <property type="nucleotide sequence ID" value="NZ_CP039371.1"/>
</dbReference>
<dbReference type="Proteomes" id="UP000298551">
    <property type="component" value="Chromosome"/>
</dbReference>
<dbReference type="SMART" id="SM00342">
    <property type="entry name" value="HTH_ARAC"/>
    <property type="match status" value="1"/>
</dbReference>
<dbReference type="SUPFAM" id="SSF46689">
    <property type="entry name" value="Homeodomain-like"/>
    <property type="match status" value="2"/>
</dbReference>
<dbReference type="PROSITE" id="PS01124">
    <property type="entry name" value="HTH_ARAC_FAMILY_2"/>
    <property type="match status" value="1"/>
</dbReference>
<keyword evidence="1" id="KW-0805">Transcription regulation</keyword>